<feature type="region of interest" description="Disordered" evidence="1">
    <location>
        <begin position="57"/>
        <end position="79"/>
    </location>
</feature>
<evidence type="ECO:0000313" key="2">
    <source>
        <dbReference type="EMBL" id="KJA22189.1"/>
    </source>
</evidence>
<gene>
    <name evidence="2" type="ORF">HYPSUDRAFT_67285</name>
</gene>
<dbReference type="EMBL" id="KN817552">
    <property type="protein sequence ID" value="KJA22189.1"/>
    <property type="molecule type" value="Genomic_DNA"/>
</dbReference>
<organism evidence="2 3">
    <name type="scientific">Hypholoma sublateritium (strain FD-334 SS-4)</name>
    <dbReference type="NCBI Taxonomy" id="945553"/>
    <lineage>
        <taxon>Eukaryota</taxon>
        <taxon>Fungi</taxon>
        <taxon>Dikarya</taxon>
        <taxon>Basidiomycota</taxon>
        <taxon>Agaricomycotina</taxon>
        <taxon>Agaricomycetes</taxon>
        <taxon>Agaricomycetidae</taxon>
        <taxon>Agaricales</taxon>
        <taxon>Agaricineae</taxon>
        <taxon>Strophariaceae</taxon>
        <taxon>Hypholoma</taxon>
    </lineage>
</organism>
<proteinExistence type="predicted"/>
<reference evidence="3" key="1">
    <citation type="submission" date="2014-04" db="EMBL/GenBank/DDBJ databases">
        <title>Evolutionary Origins and Diversification of the Mycorrhizal Mutualists.</title>
        <authorList>
            <consortium name="DOE Joint Genome Institute"/>
            <consortium name="Mycorrhizal Genomics Consortium"/>
            <person name="Kohler A."/>
            <person name="Kuo A."/>
            <person name="Nagy L.G."/>
            <person name="Floudas D."/>
            <person name="Copeland A."/>
            <person name="Barry K.W."/>
            <person name="Cichocki N."/>
            <person name="Veneault-Fourrey C."/>
            <person name="LaButti K."/>
            <person name="Lindquist E.A."/>
            <person name="Lipzen A."/>
            <person name="Lundell T."/>
            <person name="Morin E."/>
            <person name="Murat C."/>
            <person name="Riley R."/>
            <person name="Ohm R."/>
            <person name="Sun H."/>
            <person name="Tunlid A."/>
            <person name="Henrissat B."/>
            <person name="Grigoriev I.V."/>
            <person name="Hibbett D.S."/>
            <person name="Martin F."/>
        </authorList>
    </citation>
    <scope>NUCLEOTIDE SEQUENCE [LARGE SCALE GENOMIC DNA]</scope>
    <source>
        <strain evidence="3">FD-334 SS-4</strain>
    </source>
</reference>
<keyword evidence="3" id="KW-1185">Reference proteome</keyword>
<dbReference type="Proteomes" id="UP000054270">
    <property type="component" value="Unassembled WGS sequence"/>
</dbReference>
<accession>A0A0D2NTN7</accession>
<feature type="compositionally biased region" description="Polar residues" evidence="1">
    <location>
        <begin position="58"/>
        <end position="79"/>
    </location>
</feature>
<protein>
    <submittedName>
        <fullName evidence="2">Uncharacterized protein</fullName>
    </submittedName>
</protein>
<evidence type="ECO:0000313" key="3">
    <source>
        <dbReference type="Proteomes" id="UP000054270"/>
    </source>
</evidence>
<evidence type="ECO:0000256" key="1">
    <source>
        <dbReference type="SAM" id="MobiDB-lite"/>
    </source>
</evidence>
<name>A0A0D2NTN7_HYPSF</name>
<dbReference type="AlphaFoldDB" id="A0A0D2NTN7"/>
<sequence length="142" mass="15772">MTSTRSLQEEIACNEGRLEELKRVVEDLKRQQAISDKEKQALINKCKELRQTVDRINSRVQGVPQSHTSYPTGGGNSIPSFNNVMGSSYVPVSIFHENRNQSRPPPFPVAQPYLAPGPYNAVPHSMSANPYEGHYQGGGRGY</sequence>